<dbReference type="AlphaFoldDB" id="A0A0D2MFA5"/>
<dbReference type="Proteomes" id="UP000054498">
    <property type="component" value="Unassembled WGS sequence"/>
</dbReference>
<evidence type="ECO:0000313" key="3">
    <source>
        <dbReference type="Proteomes" id="UP000054498"/>
    </source>
</evidence>
<name>A0A0D2MFA5_9CHLO</name>
<proteinExistence type="predicted"/>
<sequence length="140" mass="14409">REASGGARLSAPLLAPARVGSVVGSDSFDENWEEGSWSGSSSASEAGAAPHAPRRAWWLAGEDSGSVAGSPGGAEQDGQRSAEGGGWLGRRASGASRALSWVRVPRVMGMGSFYLWYPGRARGAARTQAATHLGEPLLDT</sequence>
<dbReference type="RefSeq" id="XP_013892810.1">
    <property type="nucleotide sequence ID" value="XM_014037356.1"/>
</dbReference>
<feature type="region of interest" description="Disordered" evidence="1">
    <location>
        <begin position="30"/>
        <end position="95"/>
    </location>
</feature>
<dbReference type="EMBL" id="KK104523">
    <property type="protein sequence ID" value="KIY93790.1"/>
    <property type="molecule type" value="Genomic_DNA"/>
</dbReference>
<evidence type="ECO:0000256" key="1">
    <source>
        <dbReference type="SAM" id="MobiDB-lite"/>
    </source>
</evidence>
<dbReference type="KEGG" id="mng:MNEG_14171"/>
<feature type="non-terminal residue" evidence="2">
    <location>
        <position position="1"/>
    </location>
</feature>
<protein>
    <submittedName>
        <fullName evidence="2">Uncharacterized protein</fullName>
    </submittedName>
</protein>
<keyword evidence="3" id="KW-1185">Reference proteome</keyword>
<dbReference type="GeneID" id="25731707"/>
<accession>A0A0D2MFA5</accession>
<gene>
    <name evidence="2" type="ORF">MNEG_14171</name>
</gene>
<evidence type="ECO:0000313" key="2">
    <source>
        <dbReference type="EMBL" id="KIY93790.1"/>
    </source>
</evidence>
<feature type="compositionally biased region" description="Low complexity" evidence="1">
    <location>
        <begin position="34"/>
        <end position="49"/>
    </location>
</feature>
<reference evidence="2 3" key="1">
    <citation type="journal article" date="2013" name="BMC Genomics">
        <title>Reconstruction of the lipid metabolism for the microalga Monoraphidium neglectum from its genome sequence reveals characteristics suitable for biofuel production.</title>
        <authorList>
            <person name="Bogen C."/>
            <person name="Al-Dilaimi A."/>
            <person name="Albersmeier A."/>
            <person name="Wichmann J."/>
            <person name="Grundmann M."/>
            <person name="Rupp O."/>
            <person name="Lauersen K.J."/>
            <person name="Blifernez-Klassen O."/>
            <person name="Kalinowski J."/>
            <person name="Goesmann A."/>
            <person name="Mussgnug J.H."/>
            <person name="Kruse O."/>
        </authorList>
    </citation>
    <scope>NUCLEOTIDE SEQUENCE [LARGE SCALE GENOMIC DNA]</scope>
    <source>
        <strain evidence="2 3">SAG 48.87</strain>
    </source>
</reference>
<organism evidence="2 3">
    <name type="scientific">Monoraphidium neglectum</name>
    <dbReference type="NCBI Taxonomy" id="145388"/>
    <lineage>
        <taxon>Eukaryota</taxon>
        <taxon>Viridiplantae</taxon>
        <taxon>Chlorophyta</taxon>
        <taxon>core chlorophytes</taxon>
        <taxon>Chlorophyceae</taxon>
        <taxon>CS clade</taxon>
        <taxon>Sphaeropleales</taxon>
        <taxon>Selenastraceae</taxon>
        <taxon>Monoraphidium</taxon>
    </lineage>
</organism>